<dbReference type="InterPro" id="IPR032675">
    <property type="entry name" value="LRR_dom_sf"/>
</dbReference>
<dbReference type="InterPro" id="IPR001611">
    <property type="entry name" value="Leu-rich_rpt"/>
</dbReference>
<name>A0A2P2JG76_RHIMU</name>
<evidence type="ECO:0000313" key="1">
    <source>
        <dbReference type="EMBL" id="MBW92409.1"/>
    </source>
</evidence>
<accession>A0A2P2JG76</accession>
<organism evidence="1">
    <name type="scientific">Rhizophora mucronata</name>
    <name type="common">Asiatic mangrove</name>
    <dbReference type="NCBI Taxonomy" id="61149"/>
    <lineage>
        <taxon>Eukaryota</taxon>
        <taxon>Viridiplantae</taxon>
        <taxon>Streptophyta</taxon>
        <taxon>Embryophyta</taxon>
        <taxon>Tracheophyta</taxon>
        <taxon>Spermatophyta</taxon>
        <taxon>Magnoliopsida</taxon>
        <taxon>eudicotyledons</taxon>
        <taxon>Gunneridae</taxon>
        <taxon>Pentapetalae</taxon>
        <taxon>rosids</taxon>
        <taxon>fabids</taxon>
        <taxon>Malpighiales</taxon>
        <taxon>Rhizophoraceae</taxon>
        <taxon>Rhizophora</taxon>
    </lineage>
</organism>
<dbReference type="Pfam" id="PF00560">
    <property type="entry name" value="LRR_1"/>
    <property type="match status" value="1"/>
</dbReference>
<dbReference type="EMBL" id="GGEC01011926">
    <property type="protein sequence ID" value="MBW92409.1"/>
    <property type="molecule type" value="Transcribed_RNA"/>
</dbReference>
<dbReference type="SUPFAM" id="SSF52058">
    <property type="entry name" value="L domain-like"/>
    <property type="match status" value="1"/>
</dbReference>
<dbReference type="Gene3D" id="3.80.10.10">
    <property type="entry name" value="Ribonuclease Inhibitor"/>
    <property type="match status" value="1"/>
</dbReference>
<reference evidence="1" key="1">
    <citation type="submission" date="2018-02" db="EMBL/GenBank/DDBJ databases">
        <title>Rhizophora mucronata_Transcriptome.</title>
        <authorList>
            <person name="Meera S.P."/>
            <person name="Sreeshan A."/>
            <person name="Augustine A."/>
        </authorList>
    </citation>
    <scope>NUCLEOTIDE SEQUENCE</scope>
    <source>
        <tissue evidence="1">Leaf</tissue>
    </source>
</reference>
<protein>
    <submittedName>
        <fullName evidence="1">LRR receptor-like serine/threonine-protein kinase ERL2</fullName>
    </submittedName>
</protein>
<keyword evidence="1" id="KW-0808">Transferase</keyword>
<dbReference type="GO" id="GO:0016301">
    <property type="term" value="F:kinase activity"/>
    <property type="evidence" value="ECO:0007669"/>
    <property type="project" value="UniProtKB-KW"/>
</dbReference>
<proteinExistence type="predicted"/>
<keyword evidence="1" id="KW-0675">Receptor</keyword>
<sequence>MSGVIPPALGHMPRLTYLYLDHNQFTGRIPDAFYKHPYLKEMYIEGNGFRSGVNPIGAHKVMEVSDSEFIF</sequence>
<keyword evidence="1" id="KW-0418">Kinase</keyword>
<dbReference type="AlphaFoldDB" id="A0A2P2JG76"/>